<dbReference type="Pfam" id="PF01035">
    <property type="entry name" value="DNA_binding_1"/>
    <property type="match status" value="1"/>
</dbReference>
<dbReference type="GO" id="GO:0006307">
    <property type="term" value="P:DNA alkylation repair"/>
    <property type="evidence" value="ECO:0007669"/>
    <property type="project" value="UniProtKB-UniRule"/>
</dbReference>
<keyword evidence="5 9" id="KW-0808">Transferase</keyword>
<evidence type="ECO:0000256" key="9">
    <source>
        <dbReference type="HAMAP-Rule" id="MF_00772"/>
    </source>
</evidence>
<organism evidence="12 13">
    <name type="scientific">Candidatus Limivivens merdigallinarum</name>
    <dbReference type="NCBI Taxonomy" id="2840859"/>
    <lineage>
        <taxon>Bacteria</taxon>
        <taxon>Bacillati</taxon>
        <taxon>Bacillota</taxon>
        <taxon>Clostridia</taxon>
        <taxon>Lachnospirales</taxon>
        <taxon>Lachnospiraceae</taxon>
        <taxon>Lachnospiraceae incertae sedis</taxon>
        <taxon>Candidatus Limivivens</taxon>
    </lineage>
</organism>
<dbReference type="PANTHER" id="PTHR10815:SF5">
    <property type="entry name" value="METHYLATED-DNA--PROTEIN-CYSTEINE METHYLTRANSFERASE"/>
    <property type="match status" value="1"/>
</dbReference>
<dbReference type="InterPro" id="IPR036388">
    <property type="entry name" value="WH-like_DNA-bd_sf"/>
</dbReference>
<dbReference type="Proteomes" id="UP000886886">
    <property type="component" value="Unassembled WGS sequence"/>
</dbReference>
<evidence type="ECO:0000256" key="6">
    <source>
        <dbReference type="ARBA" id="ARBA00022763"/>
    </source>
</evidence>
<dbReference type="Gene3D" id="3.30.160.70">
    <property type="entry name" value="Methylated DNA-protein cysteine methyltransferase domain"/>
    <property type="match status" value="1"/>
</dbReference>
<dbReference type="InterPro" id="IPR014048">
    <property type="entry name" value="MethylDNA_cys_MeTrfase_DNA-bd"/>
</dbReference>
<dbReference type="Pfam" id="PF02870">
    <property type="entry name" value="Methyltransf_1N"/>
    <property type="match status" value="1"/>
</dbReference>
<evidence type="ECO:0000259" key="10">
    <source>
        <dbReference type="Pfam" id="PF01035"/>
    </source>
</evidence>
<keyword evidence="3 9" id="KW-0963">Cytoplasm</keyword>
<dbReference type="EC" id="2.1.1.63" evidence="9"/>
<dbReference type="InterPro" id="IPR008332">
    <property type="entry name" value="MethylG_MeTrfase_N"/>
</dbReference>
<dbReference type="CDD" id="cd06445">
    <property type="entry name" value="ATase"/>
    <property type="match status" value="1"/>
</dbReference>
<dbReference type="PROSITE" id="PS00374">
    <property type="entry name" value="MGMT"/>
    <property type="match status" value="1"/>
</dbReference>
<comment type="caution">
    <text evidence="12">The sequence shown here is derived from an EMBL/GenBank/DDBJ whole genome shotgun (WGS) entry which is preliminary data.</text>
</comment>
<evidence type="ECO:0000256" key="8">
    <source>
        <dbReference type="ARBA" id="ARBA00049348"/>
    </source>
</evidence>
<proteinExistence type="inferred from homology"/>
<reference evidence="12" key="1">
    <citation type="submission" date="2020-10" db="EMBL/GenBank/DDBJ databases">
        <authorList>
            <person name="Gilroy R."/>
        </authorList>
    </citation>
    <scope>NUCLEOTIDE SEQUENCE</scope>
    <source>
        <strain evidence="12">ChiSjej3B21-11622</strain>
    </source>
</reference>
<reference evidence="12" key="2">
    <citation type="journal article" date="2021" name="PeerJ">
        <title>Extensive microbial diversity within the chicken gut microbiome revealed by metagenomics and culture.</title>
        <authorList>
            <person name="Gilroy R."/>
            <person name="Ravi A."/>
            <person name="Getino M."/>
            <person name="Pursley I."/>
            <person name="Horton D.L."/>
            <person name="Alikhan N.F."/>
            <person name="Baker D."/>
            <person name="Gharbi K."/>
            <person name="Hall N."/>
            <person name="Watson M."/>
            <person name="Adriaenssens E.M."/>
            <person name="Foster-Nyarko E."/>
            <person name="Jarju S."/>
            <person name="Secka A."/>
            <person name="Antonio M."/>
            <person name="Oren A."/>
            <person name="Chaudhuri R.R."/>
            <person name="La Ragione R."/>
            <person name="Hildebrand F."/>
            <person name="Pallen M.J."/>
        </authorList>
    </citation>
    <scope>NUCLEOTIDE SEQUENCE</scope>
    <source>
        <strain evidence="12">ChiSjej3B21-11622</strain>
    </source>
</reference>
<keyword evidence="4 9" id="KW-0489">Methyltransferase</keyword>
<evidence type="ECO:0000256" key="4">
    <source>
        <dbReference type="ARBA" id="ARBA00022603"/>
    </source>
</evidence>
<evidence type="ECO:0000256" key="7">
    <source>
        <dbReference type="ARBA" id="ARBA00023204"/>
    </source>
</evidence>
<evidence type="ECO:0000313" key="13">
    <source>
        <dbReference type="Proteomes" id="UP000886886"/>
    </source>
</evidence>
<evidence type="ECO:0000259" key="11">
    <source>
        <dbReference type="Pfam" id="PF02870"/>
    </source>
</evidence>
<sequence>MQYTSTYRSPLGTILLAADEIGLTGLWFEGQKYFALHLEEHEEKEIPAIQEAKRWLDLYFSGKEPDFKVPLHLLGTTFQKDVWNLLLKIPYGKTTTYGTIARQLAAMQGREHLSAQAVGGAVGHNRISILVPCHRVLGASGSLTGYAGGIDKKQKLLQLEQTGRLPT</sequence>
<comment type="catalytic activity">
    <reaction evidence="1 9">
        <text>a 4-O-methyl-thymidine in DNA + L-cysteinyl-[protein] = a thymidine in DNA + S-methyl-L-cysteinyl-[protein]</text>
        <dbReference type="Rhea" id="RHEA:53428"/>
        <dbReference type="Rhea" id="RHEA-COMP:10131"/>
        <dbReference type="Rhea" id="RHEA-COMP:10132"/>
        <dbReference type="Rhea" id="RHEA-COMP:13555"/>
        <dbReference type="Rhea" id="RHEA-COMP:13556"/>
        <dbReference type="ChEBI" id="CHEBI:29950"/>
        <dbReference type="ChEBI" id="CHEBI:82612"/>
        <dbReference type="ChEBI" id="CHEBI:137386"/>
        <dbReference type="ChEBI" id="CHEBI:137387"/>
        <dbReference type="EC" id="2.1.1.63"/>
    </reaction>
</comment>
<comment type="miscellaneous">
    <text evidence="9">This enzyme catalyzes only one turnover and therefore is not strictly catalytic. According to one definition, an enzyme is a biocatalyst that acts repeatedly and over many reaction cycles.</text>
</comment>
<dbReference type="AlphaFoldDB" id="A0A9D0ZV43"/>
<dbReference type="InterPro" id="IPR036217">
    <property type="entry name" value="MethylDNA_cys_MeTrfase_DNAb"/>
</dbReference>
<evidence type="ECO:0000313" key="12">
    <source>
        <dbReference type="EMBL" id="HIQ95385.1"/>
    </source>
</evidence>
<name>A0A9D0ZV43_9FIRM</name>
<accession>A0A9D0ZV43</accession>
<feature type="domain" description="Methylated-DNA-[protein]-cysteine S-methyltransferase DNA binding" evidence="10">
    <location>
        <begin position="78"/>
        <end position="161"/>
    </location>
</feature>
<dbReference type="GO" id="GO:0032259">
    <property type="term" value="P:methylation"/>
    <property type="evidence" value="ECO:0007669"/>
    <property type="project" value="UniProtKB-KW"/>
</dbReference>
<dbReference type="InterPro" id="IPR001497">
    <property type="entry name" value="MethylDNA_cys_MeTrfase_AS"/>
</dbReference>
<gene>
    <name evidence="12" type="ORF">IAB26_02385</name>
</gene>
<dbReference type="EMBL" id="DVFT01000030">
    <property type="protein sequence ID" value="HIQ95385.1"/>
    <property type="molecule type" value="Genomic_DNA"/>
</dbReference>
<dbReference type="Gene3D" id="1.10.10.10">
    <property type="entry name" value="Winged helix-like DNA-binding domain superfamily/Winged helix DNA-binding domain"/>
    <property type="match status" value="1"/>
</dbReference>
<dbReference type="SUPFAM" id="SSF53155">
    <property type="entry name" value="Methylated DNA-protein cysteine methyltransferase domain"/>
    <property type="match status" value="1"/>
</dbReference>
<feature type="domain" description="Methylguanine DNA methyltransferase ribonuclease-like" evidence="11">
    <location>
        <begin position="3"/>
        <end position="72"/>
    </location>
</feature>
<dbReference type="FunFam" id="1.10.10.10:FF:000214">
    <property type="entry name" value="Methylated-DNA--protein-cysteine methyltransferase"/>
    <property type="match status" value="1"/>
</dbReference>
<comment type="catalytic activity">
    <reaction evidence="8 9">
        <text>a 6-O-methyl-2'-deoxyguanosine in DNA + L-cysteinyl-[protein] = S-methyl-L-cysteinyl-[protein] + a 2'-deoxyguanosine in DNA</text>
        <dbReference type="Rhea" id="RHEA:24000"/>
        <dbReference type="Rhea" id="RHEA-COMP:10131"/>
        <dbReference type="Rhea" id="RHEA-COMP:10132"/>
        <dbReference type="Rhea" id="RHEA-COMP:11367"/>
        <dbReference type="Rhea" id="RHEA-COMP:11368"/>
        <dbReference type="ChEBI" id="CHEBI:29950"/>
        <dbReference type="ChEBI" id="CHEBI:82612"/>
        <dbReference type="ChEBI" id="CHEBI:85445"/>
        <dbReference type="ChEBI" id="CHEBI:85448"/>
        <dbReference type="EC" id="2.1.1.63"/>
    </reaction>
</comment>
<comment type="similarity">
    <text evidence="2 9">Belongs to the MGMT family.</text>
</comment>
<evidence type="ECO:0000256" key="5">
    <source>
        <dbReference type="ARBA" id="ARBA00022679"/>
    </source>
</evidence>
<comment type="function">
    <text evidence="9">Involved in the cellular defense against the biological effects of O6-methylguanine (O6-MeG) and O4-methylthymine (O4-MeT) in DNA. Repairs the methylated nucleobase in DNA by stoichiometrically transferring the methyl group to a cysteine residue in the enzyme. This is a suicide reaction: the enzyme is irreversibly inactivated.</text>
</comment>
<dbReference type="InterPro" id="IPR036631">
    <property type="entry name" value="MGMT_N_sf"/>
</dbReference>
<evidence type="ECO:0000256" key="1">
    <source>
        <dbReference type="ARBA" id="ARBA00001286"/>
    </source>
</evidence>
<dbReference type="SUPFAM" id="SSF46767">
    <property type="entry name" value="Methylated DNA-protein cysteine methyltransferase, C-terminal domain"/>
    <property type="match status" value="1"/>
</dbReference>
<dbReference type="InterPro" id="IPR023546">
    <property type="entry name" value="MGMT"/>
</dbReference>
<dbReference type="PANTHER" id="PTHR10815">
    <property type="entry name" value="METHYLATED-DNA--PROTEIN-CYSTEINE METHYLTRANSFERASE"/>
    <property type="match status" value="1"/>
</dbReference>
<comment type="subcellular location">
    <subcellularLocation>
        <location evidence="9">Cytoplasm</location>
    </subcellularLocation>
</comment>
<dbReference type="NCBIfam" id="TIGR00589">
    <property type="entry name" value="ogt"/>
    <property type="match status" value="1"/>
</dbReference>
<evidence type="ECO:0000256" key="3">
    <source>
        <dbReference type="ARBA" id="ARBA00022490"/>
    </source>
</evidence>
<keyword evidence="6 9" id="KW-0227">DNA damage</keyword>
<feature type="active site" description="Nucleophile; methyl group acceptor" evidence="9">
    <location>
        <position position="133"/>
    </location>
</feature>
<dbReference type="GO" id="GO:0003908">
    <property type="term" value="F:methylated-DNA-[protein]-cysteine S-methyltransferase activity"/>
    <property type="evidence" value="ECO:0007669"/>
    <property type="project" value="UniProtKB-UniRule"/>
</dbReference>
<evidence type="ECO:0000256" key="2">
    <source>
        <dbReference type="ARBA" id="ARBA00008711"/>
    </source>
</evidence>
<protein>
    <recommendedName>
        <fullName evidence="9">Methylated-DNA--protein-cysteine methyltransferase</fullName>
        <ecNumber evidence="9">2.1.1.63</ecNumber>
    </recommendedName>
    <alternativeName>
        <fullName evidence="9">6-O-methylguanine-DNA methyltransferase</fullName>
        <shortName evidence="9">MGMT</shortName>
    </alternativeName>
    <alternativeName>
        <fullName evidence="9">O-6-methylguanine-DNA-alkyltransferase</fullName>
    </alternativeName>
</protein>
<dbReference type="GO" id="GO:0005737">
    <property type="term" value="C:cytoplasm"/>
    <property type="evidence" value="ECO:0007669"/>
    <property type="project" value="UniProtKB-SubCell"/>
</dbReference>
<keyword evidence="7 9" id="KW-0234">DNA repair</keyword>
<dbReference type="HAMAP" id="MF_00772">
    <property type="entry name" value="OGT"/>
    <property type="match status" value="1"/>
</dbReference>